<feature type="region of interest" description="Disordered" evidence="9">
    <location>
        <begin position="339"/>
        <end position="376"/>
    </location>
</feature>
<evidence type="ECO:0000259" key="11">
    <source>
        <dbReference type="PROSITE" id="PS50262"/>
    </source>
</evidence>
<keyword evidence="3 10" id="KW-1133">Transmembrane helix</keyword>
<dbReference type="EMBL" id="SOYY01000022">
    <property type="protein sequence ID" value="KAA0705164.1"/>
    <property type="molecule type" value="Genomic_DNA"/>
</dbReference>
<organism evidence="12 14">
    <name type="scientific">Triplophysa tibetana</name>
    <dbReference type="NCBI Taxonomy" id="1572043"/>
    <lineage>
        <taxon>Eukaryota</taxon>
        <taxon>Metazoa</taxon>
        <taxon>Chordata</taxon>
        <taxon>Craniata</taxon>
        <taxon>Vertebrata</taxon>
        <taxon>Euteleostomi</taxon>
        <taxon>Actinopterygii</taxon>
        <taxon>Neopterygii</taxon>
        <taxon>Teleostei</taxon>
        <taxon>Ostariophysi</taxon>
        <taxon>Cypriniformes</taxon>
        <taxon>Nemacheilidae</taxon>
        <taxon>Triplophysa</taxon>
    </lineage>
</organism>
<feature type="transmembrane region" description="Helical" evidence="10">
    <location>
        <begin position="154"/>
        <end position="174"/>
    </location>
</feature>
<evidence type="ECO:0000256" key="9">
    <source>
        <dbReference type="SAM" id="MobiDB-lite"/>
    </source>
</evidence>
<keyword evidence="6 8" id="KW-0675">Receptor</keyword>
<keyword evidence="7 8" id="KW-0807">Transducer</keyword>
<dbReference type="GO" id="GO:0019722">
    <property type="term" value="P:calcium-mediated signaling"/>
    <property type="evidence" value="ECO:0007669"/>
    <property type="project" value="TreeGrafter"/>
</dbReference>
<feature type="transmembrane region" description="Helical" evidence="10">
    <location>
        <begin position="118"/>
        <end position="142"/>
    </location>
</feature>
<proteinExistence type="inferred from homology"/>
<dbReference type="Proteomes" id="UP000324632">
    <property type="component" value="Chromosome 22"/>
</dbReference>
<dbReference type="PROSITE" id="PS50262">
    <property type="entry name" value="G_PROTEIN_RECEP_F1_2"/>
    <property type="match status" value="1"/>
</dbReference>
<evidence type="ECO:0000256" key="10">
    <source>
        <dbReference type="SAM" id="Phobius"/>
    </source>
</evidence>
<evidence type="ECO:0000313" key="12">
    <source>
        <dbReference type="EMBL" id="KAA0704522.1"/>
    </source>
</evidence>
<evidence type="ECO:0000256" key="5">
    <source>
        <dbReference type="ARBA" id="ARBA00023136"/>
    </source>
</evidence>
<evidence type="ECO:0000256" key="2">
    <source>
        <dbReference type="ARBA" id="ARBA00022692"/>
    </source>
</evidence>
<evidence type="ECO:0000256" key="6">
    <source>
        <dbReference type="ARBA" id="ARBA00023170"/>
    </source>
</evidence>
<feature type="transmembrane region" description="Helical" evidence="10">
    <location>
        <begin position="248"/>
        <end position="272"/>
    </location>
</feature>
<name>A0A5A9N3C9_9TELE</name>
<comment type="subcellular location">
    <subcellularLocation>
        <location evidence="1">Membrane</location>
    </subcellularLocation>
</comment>
<feature type="domain" description="G-protein coupled receptors family 1 profile" evidence="11">
    <location>
        <begin position="55"/>
        <end position="309"/>
    </location>
</feature>
<dbReference type="PROSITE" id="PS00237">
    <property type="entry name" value="G_PROTEIN_RECEP_F1_1"/>
    <property type="match status" value="1"/>
</dbReference>
<dbReference type="GO" id="GO:0009897">
    <property type="term" value="C:external side of plasma membrane"/>
    <property type="evidence" value="ECO:0007669"/>
    <property type="project" value="TreeGrafter"/>
</dbReference>
<sequence length="404" mass="45199">MEYNLTTDYPLYDDTTTDNFSSLSELCEASKAQKQIMTVILPTIYLIVFFLGIVGNVLVIATFALYRRLRLRCMTDVFLFYLALSDSLLLLTLPLQTAETLNDIWVFGEGLCKINRSMYAINTYSGLLLLACISVDRYLVVVRTRAVRKLNSGTLYYSTLSATGVALTSVILSLPELCFSSEITDMGTNKILCRMDVWAADVSKWKLWAQIAKIAGFCIPCVAMIVCYSAIGRVLIRAGGKGWRRQRTLRLMASLVVLFLLFQLPYTAVLLIRMSTPKPGCDQWNRVNLEEEITRALAYVRCCLNPLLYALVGVRFRNDILRLLTDTGCMCLSFLTPQHDNGSSVTPSSPAPTLLSPQPSTYTTTKITPASPTAREENTAQTFIFPAPRSNKMNLVKSWCHSDQ</sequence>
<protein>
    <submittedName>
        <fullName evidence="12">C-C chemokine receptor type 7</fullName>
    </submittedName>
</protein>
<evidence type="ECO:0000256" key="7">
    <source>
        <dbReference type="ARBA" id="ARBA00023224"/>
    </source>
</evidence>
<dbReference type="InterPro" id="IPR050119">
    <property type="entry name" value="CCR1-9-like"/>
</dbReference>
<keyword evidence="5 10" id="KW-0472">Membrane</keyword>
<evidence type="ECO:0000256" key="3">
    <source>
        <dbReference type="ARBA" id="ARBA00022989"/>
    </source>
</evidence>
<dbReference type="Pfam" id="PF00001">
    <property type="entry name" value="7tm_1"/>
    <property type="match status" value="1"/>
</dbReference>
<dbReference type="SUPFAM" id="SSF81321">
    <property type="entry name" value="Family A G protein-coupled receptor-like"/>
    <property type="match status" value="1"/>
</dbReference>
<dbReference type="GO" id="GO:0019957">
    <property type="term" value="F:C-C chemokine binding"/>
    <property type="evidence" value="ECO:0007669"/>
    <property type="project" value="TreeGrafter"/>
</dbReference>
<dbReference type="GO" id="GO:0007204">
    <property type="term" value="P:positive regulation of cytosolic calcium ion concentration"/>
    <property type="evidence" value="ECO:0007669"/>
    <property type="project" value="TreeGrafter"/>
</dbReference>
<dbReference type="GO" id="GO:0060326">
    <property type="term" value="P:cell chemotaxis"/>
    <property type="evidence" value="ECO:0007669"/>
    <property type="project" value="TreeGrafter"/>
</dbReference>
<evidence type="ECO:0000256" key="4">
    <source>
        <dbReference type="ARBA" id="ARBA00023040"/>
    </source>
</evidence>
<comment type="caution">
    <text evidence="12">The sequence shown here is derived from an EMBL/GenBank/DDBJ whole genome shotgun (WGS) entry which is preliminary data.</text>
</comment>
<dbReference type="PANTHER" id="PTHR10489">
    <property type="entry name" value="CELL ADHESION MOLECULE"/>
    <property type="match status" value="1"/>
</dbReference>
<dbReference type="AlphaFoldDB" id="A0A5A9N3C9"/>
<dbReference type="GO" id="GO:0016493">
    <property type="term" value="F:C-C chemokine receptor activity"/>
    <property type="evidence" value="ECO:0007669"/>
    <property type="project" value="TreeGrafter"/>
</dbReference>
<evidence type="ECO:0000256" key="8">
    <source>
        <dbReference type="RuleBase" id="RU000688"/>
    </source>
</evidence>
<reference evidence="12 14" key="1">
    <citation type="journal article" date="2019" name="Mol. Ecol. Resour.">
        <title>Chromosome-level genome assembly of Triplophysa tibetana, a fish adapted to the harsh high-altitude environment of the Tibetan Plateau.</title>
        <authorList>
            <person name="Yang X."/>
            <person name="Liu H."/>
            <person name="Ma Z."/>
            <person name="Zou Y."/>
            <person name="Zou M."/>
            <person name="Mao Y."/>
            <person name="Li X."/>
            <person name="Wang H."/>
            <person name="Chen T."/>
            <person name="Wang W."/>
            <person name="Yang R."/>
        </authorList>
    </citation>
    <scope>NUCLEOTIDE SEQUENCE [LARGE SCALE GENOMIC DNA]</scope>
    <source>
        <strain evidence="12">TTIB1903HZAU</strain>
        <tissue evidence="12">Muscle</tissue>
    </source>
</reference>
<dbReference type="EMBL" id="SOYY01000022">
    <property type="protein sequence ID" value="KAA0704522.1"/>
    <property type="molecule type" value="Genomic_DNA"/>
</dbReference>
<evidence type="ECO:0000313" key="14">
    <source>
        <dbReference type="Proteomes" id="UP000324632"/>
    </source>
</evidence>
<feature type="compositionally biased region" description="Low complexity" evidence="9">
    <location>
        <begin position="343"/>
        <end position="361"/>
    </location>
</feature>
<feature type="transmembrane region" description="Helical" evidence="10">
    <location>
        <begin position="44"/>
        <end position="66"/>
    </location>
</feature>
<dbReference type="InterPro" id="IPR000276">
    <property type="entry name" value="GPCR_Rhodpsn"/>
</dbReference>
<dbReference type="PANTHER" id="PTHR10489:SF735">
    <property type="entry name" value="C-C CHEMOKINE RECEPTOR TYPE 10"/>
    <property type="match status" value="1"/>
</dbReference>
<feature type="compositionally biased region" description="Polar residues" evidence="9">
    <location>
        <begin position="362"/>
        <end position="371"/>
    </location>
</feature>
<dbReference type="InterPro" id="IPR017452">
    <property type="entry name" value="GPCR_Rhodpsn_7TM"/>
</dbReference>
<comment type="similarity">
    <text evidence="8">Belongs to the G-protein coupled receptor 1 family.</text>
</comment>
<keyword evidence="2 8" id="KW-0812">Transmembrane</keyword>
<evidence type="ECO:0000313" key="13">
    <source>
        <dbReference type="EMBL" id="KAA0705164.1"/>
    </source>
</evidence>
<feature type="transmembrane region" description="Helical" evidence="10">
    <location>
        <begin position="214"/>
        <end position="236"/>
    </location>
</feature>
<evidence type="ECO:0000256" key="1">
    <source>
        <dbReference type="ARBA" id="ARBA00004370"/>
    </source>
</evidence>
<accession>A0A5A9N3C9</accession>
<feature type="transmembrane region" description="Helical" evidence="10">
    <location>
        <begin position="78"/>
        <end position="98"/>
    </location>
</feature>
<dbReference type="Gene3D" id="1.20.1070.10">
    <property type="entry name" value="Rhodopsin 7-helix transmembrane proteins"/>
    <property type="match status" value="1"/>
</dbReference>
<gene>
    <name evidence="12" type="ORF">E1301_Tti017225</name>
    <name evidence="13" type="ORF">E1301_Tti024104</name>
</gene>
<dbReference type="PRINTS" id="PR00237">
    <property type="entry name" value="GPCRRHODOPSN"/>
</dbReference>
<dbReference type="GO" id="GO:0006955">
    <property type="term" value="P:immune response"/>
    <property type="evidence" value="ECO:0007669"/>
    <property type="project" value="TreeGrafter"/>
</dbReference>
<keyword evidence="4 8" id="KW-0297">G-protein coupled receptor</keyword>
<keyword evidence="14" id="KW-1185">Reference proteome</keyword>